<gene>
    <name evidence="3" type="ORF">RZS28_04715</name>
</gene>
<dbReference type="Proteomes" id="UP001626536">
    <property type="component" value="Chromosome"/>
</dbReference>
<name>A0ABZ0HW84_9HYPH</name>
<dbReference type="InterPro" id="IPR036182">
    <property type="entry name" value="PCuAC_sf"/>
</dbReference>
<reference evidence="3 4" key="1">
    <citation type="submission" date="2023-10" db="EMBL/GenBank/DDBJ databases">
        <title>Novel methanotroph of the genus Methylocapsa from a subarctic wetland.</title>
        <authorList>
            <person name="Belova S.E."/>
            <person name="Oshkin I.Y."/>
            <person name="Miroshnikov K."/>
            <person name="Dedysh S.N."/>
        </authorList>
    </citation>
    <scope>NUCLEOTIDE SEQUENCE [LARGE SCALE GENOMIC DNA]</scope>
    <source>
        <strain evidence="3 4">RX1</strain>
    </source>
</reference>
<evidence type="ECO:0000256" key="2">
    <source>
        <dbReference type="SAM" id="SignalP"/>
    </source>
</evidence>
<feature type="signal peptide" evidence="2">
    <location>
        <begin position="1"/>
        <end position="24"/>
    </location>
</feature>
<sequence>MKVSVLPTIVSLALAIAMFSPAAAHQVAVGKLKIGHPWVHEAAEGAPGTYSCIIEIHNDGDEPERLLGATIEGAGAGVLYKLTESNGHFTSQPFEEGLVIPAHGSVELSPTTYQFRFGKITKALTADDEVDGTLVFEKLHSVPVTFMVEQDDTAPKEDAASAEDEHAGHDHAHHKM</sequence>
<dbReference type="PANTHER" id="PTHR36302">
    <property type="entry name" value="BLR7088 PROTEIN"/>
    <property type="match status" value="1"/>
</dbReference>
<proteinExistence type="predicted"/>
<dbReference type="SUPFAM" id="SSF110087">
    <property type="entry name" value="DR1885-like metal-binding protein"/>
    <property type="match status" value="1"/>
</dbReference>
<evidence type="ECO:0000313" key="3">
    <source>
        <dbReference type="EMBL" id="WOJ90600.1"/>
    </source>
</evidence>
<dbReference type="Gene3D" id="2.60.40.1890">
    <property type="entry name" value="PCu(A)C copper chaperone"/>
    <property type="match status" value="1"/>
</dbReference>
<protein>
    <submittedName>
        <fullName evidence="3">Copper chaperone PCu(A)C</fullName>
    </submittedName>
</protein>
<dbReference type="InterPro" id="IPR058248">
    <property type="entry name" value="Lxx211020-like"/>
</dbReference>
<dbReference type="RefSeq" id="WP_407340188.1">
    <property type="nucleotide sequence ID" value="NZ_CP136862.1"/>
</dbReference>
<dbReference type="EMBL" id="CP136862">
    <property type="protein sequence ID" value="WOJ90600.1"/>
    <property type="molecule type" value="Genomic_DNA"/>
</dbReference>
<dbReference type="Pfam" id="PF04314">
    <property type="entry name" value="PCuAC"/>
    <property type="match status" value="1"/>
</dbReference>
<organism evidence="3 4">
    <name type="scientific">Methylocapsa polymorpha</name>
    <dbReference type="NCBI Taxonomy" id="3080828"/>
    <lineage>
        <taxon>Bacteria</taxon>
        <taxon>Pseudomonadati</taxon>
        <taxon>Pseudomonadota</taxon>
        <taxon>Alphaproteobacteria</taxon>
        <taxon>Hyphomicrobiales</taxon>
        <taxon>Beijerinckiaceae</taxon>
        <taxon>Methylocapsa</taxon>
    </lineage>
</organism>
<evidence type="ECO:0000313" key="4">
    <source>
        <dbReference type="Proteomes" id="UP001626536"/>
    </source>
</evidence>
<accession>A0ABZ0HW84</accession>
<dbReference type="InterPro" id="IPR007410">
    <property type="entry name" value="LpqE-like"/>
</dbReference>
<evidence type="ECO:0000256" key="1">
    <source>
        <dbReference type="SAM" id="MobiDB-lite"/>
    </source>
</evidence>
<feature type="compositionally biased region" description="Basic and acidic residues" evidence="1">
    <location>
        <begin position="153"/>
        <end position="170"/>
    </location>
</feature>
<keyword evidence="4" id="KW-1185">Reference proteome</keyword>
<dbReference type="PANTHER" id="PTHR36302:SF1">
    <property type="entry name" value="COPPER CHAPERONE PCU(A)C"/>
    <property type="match status" value="1"/>
</dbReference>
<feature type="region of interest" description="Disordered" evidence="1">
    <location>
        <begin position="152"/>
        <end position="176"/>
    </location>
</feature>
<feature type="chain" id="PRO_5046723712" evidence="2">
    <location>
        <begin position="25"/>
        <end position="176"/>
    </location>
</feature>
<keyword evidence="2" id="KW-0732">Signal</keyword>